<sequence length="92" mass="10586">MTDTGNHPRCAGHALRCLRSYRLQRVWGALLYYSPFSHEDIMEQSLALHSMDTCNGHTYQTSFFSLYPSIVLLLYLDVLRTYLPFYDASGTS</sequence>
<evidence type="ECO:0000313" key="1">
    <source>
        <dbReference type="EMBL" id="KZT30471.1"/>
    </source>
</evidence>
<proteinExistence type="predicted"/>
<keyword evidence="2" id="KW-1185">Reference proteome</keyword>
<reference evidence="1 2" key="1">
    <citation type="journal article" date="2016" name="Mol. Biol. Evol.">
        <title>Comparative Genomics of Early-Diverging Mushroom-Forming Fungi Provides Insights into the Origins of Lignocellulose Decay Capabilities.</title>
        <authorList>
            <person name="Nagy L.G."/>
            <person name="Riley R."/>
            <person name="Tritt A."/>
            <person name="Adam C."/>
            <person name="Daum C."/>
            <person name="Floudas D."/>
            <person name="Sun H."/>
            <person name="Yadav J.S."/>
            <person name="Pangilinan J."/>
            <person name="Larsson K.H."/>
            <person name="Matsuura K."/>
            <person name="Barry K."/>
            <person name="Labutti K."/>
            <person name="Kuo R."/>
            <person name="Ohm R.A."/>
            <person name="Bhattacharya S.S."/>
            <person name="Shirouzu T."/>
            <person name="Yoshinaga Y."/>
            <person name="Martin F.M."/>
            <person name="Grigoriev I.V."/>
            <person name="Hibbett D.S."/>
        </authorList>
    </citation>
    <scope>NUCLEOTIDE SEQUENCE [LARGE SCALE GENOMIC DNA]</scope>
    <source>
        <strain evidence="1 2">HHB14362 ss-1</strain>
    </source>
</reference>
<evidence type="ECO:0000313" key="2">
    <source>
        <dbReference type="Proteomes" id="UP000076761"/>
    </source>
</evidence>
<dbReference type="EMBL" id="KV425551">
    <property type="protein sequence ID" value="KZT30471.1"/>
    <property type="molecule type" value="Genomic_DNA"/>
</dbReference>
<name>A0A165W0C2_9AGAM</name>
<gene>
    <name evidence="1" type="ORF">NEOLEDRAFT_11386</name>
</gene>
<dbReference type="InParanoid" id="A0A165W0C2"/>
<protein>
    <submittedName>
        <fullName evidence="1">Uncharacterized protein</fullName>
    </submittedName>
</protein>
<organism evidence="1 2">
    <name type="scientific">Neolentinus lepideus HHB14362 ss-1</name>
    <dbReference type="NCBI Taxonomy" id="1314782"/>
    <lineage>
        <taxon>Eukaryota</taxon>
        <taxon>Fungi</taxon>
        <taxon>Dikarya</taxon>
        <taxon>Basidiomycota</taxon>
        <taxon>Agaricomycotina</taxon>
        <taxon>Agaricomycetes</taxon>
        <taxon>Gloeophyllales</taxon>
        <taxon>Gloeophyllaceae</taxon>
        <taxon>Neolentinus</taxon>
    </lineage>
</organism>
<dbReference type="Proteomes" id="UP000076761">
    <property type="component" value="Unassembled WGS sequence"/>
</dbReference>
<dbReference type="AlphaFoldDB" id="A0A165W0C2"/>
<accession>A0A165W0C2</accession>